<comment type="function">
    <text evidence="8">Ferredoxins are iron-sulfur proteins that transfer electrons in a wide variety of metabolic reactions.</text>
</comment>
<evidence type="ECO:0000256" key="3">
    <source>
        <dbReference type="ARBA" id="ARBA00022723"/>
    </source>
</evidence>
<evidence type="ECO:0000256" key="1">
    <source>
        <dbReference type="ARBA" id="ARBA00001927"/>
    </source>
</evidence>
<dbReference type="Gene3D" id="3.30.70.20">
    <property type="match status" value="1"/>
</dbReference>
<comment type="cofactor">
    <cofactor evidence="1">
        <name>[3Fe-4S] cluster</name>
        <dbReference type="ChEBI" id="CHEBI:21137"/>
    </cofactor>
</comment>
<keyword evidence="3 8" id="KW-0479">Metal-binding</keyword>
<accession>A0ABT8UDE4</accession>
<evidence type="ECO:0000256" key="7">
    <source>
        <dbReference type="ARBA" id="ARBA00023291"/>
    </source>
</evidence>
<dbReference type="SUPFAM" id="SSF54862">
    <property type="entry name" value="4Fe-4S ferredoxins"/>
    <property type="match status" value="1"/>
</dbReference>
<keyword evidence="4 8" id="KW-0249">Electron transport</keyword>
<keyword evidence="6 8" id="KW-0411">Iron-sulfur</keyword>
<gene>
    <name evidence="9" type="ORF">Q2100_08660</name>
</gene>
<evidence type="ECO:0000256" key="5">
    <source>
        <dbReference type="ARBA" id="ARBA00023004"/>
    </source>
</evidence>
<proteinExistence type="predicted"/>
<evidence type="ECO:0000256" key="4">
    <source>
        <dbReference type="ARBA" id="ARBA00022982"/>
    </source>
</evidence>
<dbReference type="EMBL" id="JAUMSQ010000040">
    <property type="protein sequence ID" value="MDO3635811.1"/>
    <property type="molecule type" value="Genomic_DNA"/>
</dbReference>
<keyword evidence="2 8" id="KW-0813">Transport</keyword>
<evidence type="ECO:0000256" key="2">
    <source>
        <dbReference type="ARBA" id="ARBA00022448"/>
    </source>
</evidence>
<comment type="caution">
    <text evidence="9">The sequence shown here is derived from an EMBL/GenBank/DDBJ whole genome shotgun (WGS) entry which is preliminary data.</text>
</comment>
<dbReference type="PANTHER" id="PTHR36923:SF3">
    <property type="entry name" value="FERREDOXIN"/>
    <property type="match status" value="1"/>
</dbReference>
<keyword evidence="10" id="KW-1185">Reference proteome</keyword>
<dbReference type="InterPro" id="IPR051269">
    <property type="entry name" value="Fe-S_cluster_ET"/>
</dbReference>
<evidence type="ECO:0000313" key="10">
    <source>
        <dbReference type="Proteomes" id="UP001168823"/>
    </source>
</evidence>
<dbReference type="Pfam" id="PF13459">
    <property type="entry name" value="Fer4_15"/>
    <property type="match status" value="1"/>
</dbReference>
<keyword evidence="7" id="KW-0003">3Fe-4S</keyword>
<keyword evidence="5 8" id="KW-0408">Iron</keyword>
<protein>
    <recommendedName>
        <fullName evidence="8">Ferredoxin</fullName>
    </recommendedName>
</protein>
<organism evidence="9 10">
    <name type="scientific">Mycolicibacterium arseniciresistens</name>
    <dbReference type="NCBI Taxonomy" id="3062257"/>
    <lineage>
        <taxon>Bacteria</taxon>
        <taxon>Bacillati</taxon>
        <taxon>Actinomycetota</taxon>
        <taxon>Actinomycetes</taxon>
        <taxon>Mycobacteriales</taxon>
        <taxon>Mycobacteriaceae</taxon>
        <taxon>Mycolicibacterium</taxon>
    </lineage>
</organism>
<sequence>MSASARRVHVDTHLCEGHGLCVDLAPEVFDLGDDDVARCDVRPADTLWNKVDAAVDACPRGAISVVSEQHSSSDRTGRAATA</sequence>
<evidence type="ECO:0000313" key="9">
    <source>
        <dbReference type="EMBL" id="MDO3635811.1"/>
    </source>
</evidence>
<name>A0ABT8UDE4_9MYCO</name>
<evidence type="ECO:0000256" key="6">
    <source>
        <dbReference type="ARBA" id="ARBA00023014"/>
    </source>
</evidence>
<dbReference type="InterPro" id="IPR001080">
    <property type="entry name" value="3Fe4S_ferredoxin"/>
</dbReference>
<dbReference type="Proteomes" id="UP001168823">
    <property type="component" value="Unassembled WGS sequence"/>
</dbReference>
<dbReference type="PRINTS" id="PR00352">
    <property type="entry name" value="3FE4SFRDOXIN"/>
</dbReference>
<evidence type="ECO:0000256" key="8">
    <source>
        <dbReference type="RuleBase" id="RU368020"/>
    </source>
</evidence>
<reference evidence="9" key="1">
    <citation type="submission" date="2023-07" db="EMBL/GenBank/DDBJ databases">
        <title>Mycolicibacterium sp. nov., a novel bacterial species.</title>
        <authorList>
            <person name="Cao Y."/>
        </authorList>
    </citation>
    <scope>NUCLEOTIDE SEQUENCE</scope>
    <source>
        <strain evidence="9">KC 300</strain>
    </source>
</reference>
<dbReference type="PANTHER" id="PTHR36923">
    <property type="entry name" value="FERREDOXIN"/>
    <property type="match status" value="1"/>
</dbReference>
<dbReference type="RefSeq" id="WP_302913687.1">
    <property type="nucleotide sequence ID" value="NZ_JAUMSQ010000040.1"/>
</dbReference>